<accession>G5STH6</accession>
<organism evidence="1 2">
    <name type="scientific">Paraprevotella clara YIT 11840</name>
    <dbReference type="NCBI Taxonomy" id="762968"/>
    <lineage>
        <taxon>Bacteria</taxon>
        <taxon>Pseudomonadati</taxon>
        <taxon>Bacteroidota</taxon>
        <taxon>Bacteroidia</taxon>
        <taxon>Bacteroidales</taxon>
        <taxon>Prevotellaceae</taxon>
        <taxon>Paraprevotella</taxon>
    </lineage>
</organism>
<sequence>MCHVFPHGFFYVYFRGAFPLSFCFSFLRPSGFHLREKTGFSASLLHGKKSFFRLLVRVARKFCGHWKIAFSRMIFRCAESESRKCRMEAKNVLDVCFFVNVWLPVAGRIRFLQRWRMRWALSFCRRLISFSDVLFAVVGRCALPQCQGLRYLCRIQAACFENAATCIER</sequence>
<evidence type="ECO:0000313" key="2">
    <source>
        <dbReference type="Proteomes" id="UP000003598"/>
    </source>
</evidence>
<evidence type="ECO:0000313" key="1">
    <source>
        <dbReference type="EMBL" id="EHG99453.1"/>
    </source>
</evidence>
<dbReference type="STRING" id="762968.HMPREF9441_02680"/>
<gene>
    <name evidence="1" type="ORF">HMPREF9441_02680</name>
</gene>
<name>G5STH6_9BACT</name>
<protein>
    <submittedName>
        <fullName evidence="1">Uncharacterized protein</fullName>
    </submittedName>
</protein>
<proteinExistence type="predicted"/>
<keyword evidence="2" id="KW-1185">Reference proteome</keyword>
<dbReference type="HOGENOM" id="CLU_1576989_0_0_10"/>
<dbReference type="EMBL" id="AFFY01000042">
    <property type="protein sequence ID" value="EHG99453.1"/>
    <property type="molecule type" value="Genomic_DNA"/>
</dbReference>
<dbReference type="AlphaFoldDB" id="G5STH6"/>
<comment type="caution">
    <text evidence="1">The sequence shown here is derived from an EMBL/GenBank/DDBJ whole genome shotgun (WGS) entry which is preliminary data.</text>
</comment>
<reference evidence="1 2" key="1">
    <citation type="submission" date="2011-03" db="EMBL/GenBank/DDBJ databases">
        <authorList>
            <person name="Weinstock G."/>
            <person name="Sodergren E."/>
            <person name="Clifton S."/>
            <person name="Fulton L."/>
            <person name="Fulton B."/>
            <person name="Courtney L."/>
            <person name="Fronick C."/>
            <person name="Harrison M."/>
            <person name="Strong C."/>
            <person name="Farmer C."/>
            <person name="Delahaunty K."/>
            <person name="Markovic C."/>
            <person name="Hall O."/>
            <person name="Minx P."/>
            <person name="Tomlinson C."/>
            <person name="Mitreva M."/>
            <person name="Hou S."/>
            <person name="Chen J."/>
            <person name="Wollam A."/>
            <person name="Pepin K.H."/>
            <person name="Johnson M."/>
            <person name="Bhonagiri V."/>
            <person name="Zhang X."/>
            <person name="Suruliraj S."/>
            <person name="Warren W."/>
            <person name="Chinwalla A."/>
            <person name="Mardis E.R."/>
            <person name="Wilson R.K."/>
        </authorList>
    </citation>
    <scope>NUCLEOTIDE SEQUENCE [LARGE SCALE GENOMIC DNA]</scope>
    <source>
        <strain evidence="1 2">YIT 11840</strain>
    </source>
</reference>
<dbReference type="Proteomes" id="UP000003598">
    <property type="component" value="Unassembled WGS sequence"/>
</dbReference>